<accession>A0A1I5Q6S4</accession>
<dbReference type="GO" id="GO:0009403">
    <property type="term" value="P:toxin biosynthetic process"/>
    <property type="evidence" value="ECO:0007669"/>
    <property type="project" value="InterPro"/>
</dbReference>
<keyword evidence="7" id="KW-1185">Reference proteome</keyword>
<dbReference type="InterPro" id="IPR052719">
    <property type="entry name" value="CvpA-like"/>
</dbReference>
<dbReference type="STRING" id="604088.SAMN04488060_2795"/>
<sequence length="179" mass="19200">MTGFDYIVLLIVGLAAIGGFSRGFMQEVLSLAAWVLAAFAIRFLHTPLTLAMQEVLGTGIAVAVLAFALLLLIPYAAMKVIANNVGEGSRNSILGPIDRVLGFGFGAIKGFVIVVIAFSLLVLGYDSVWDYRGRPAWITTAATYEFVDGGSRTMVEVLAERRARLLGEEQAAEEAAEEE</sequence>
<dbReference type="Pfam" id="PF02674">
    <property type="entry name" value="Colicin_V"/>
    <property type="match status" value="1"/>
</dbReference>
<evidence type="ECO:0000256" key="3">
    <source>
        <dbReference type="ARBA" id="ARBA00022989"/>
    </source>
</evidence>
<keyword evidence="2 5" id="KW-0812">Transmembrane</keyword>
<dbReference type="RefSeq" id="WP_090483062.1">
    <property type="nucleotide sequence ID" value="NZ_FOWZ01000005.1"/>
</dbReference>
<dbReference type="EMBL" id="FOWZ01000005">
    <property type="protein sequence ID" value="SFP41983.1"/>
    <property type="molecule type" value="Genomic_DNA"/>
</dbReference>
<reference evidence="7" key="1">
    <citation type="submission" date="2016-10" db="EMBL/GenBank/DDBJ databases">
        <authorList>
            <person name="Varghese N."/>
            <person name="Submissions S."/>
        </authorList>
    </citation>
    <scope>NUCLEOTIDE SEQUENCE [LARGE SCALE GENOMIC DNA]</scope>
    <source>
        <strain evidence="7">CGMCC 1.7715</strain>
    </source>
</reference>
<dbReference type="AlphaFoldDB" id="A0A1I5Q6S4"/>
<evidence type="ECO:0000256" key="5">
    <source>
        <dbReference type="SAM" id="Phobius"/>
    </source>
</evidence>
<gene>
    <name evidence="6" type="ORF">SAMN04488060_2795</name>
</gene>
<evidence type="ECO:0000256" key="4">
    <source>
        <dbReference type="ARBA" id="ARBA00023136"/>
    </source>
</evidence>
<feature type="transmembrane region" description="Helical" evidence="5">
    <location>
        <begin position="99"/>
        <end position="125"/>
    </location>
</feature>
<evidence type="ECO:0000256" key="1">
    <source>
        <dbReference type="ARBA" id="ARBA00004141"/>
    </source>
</evidence>
<evidence type="ECO:0000256" key="2">
    <source>
        <dbReference type="ARBA" id="ARBA00022692"/>
    </source>
</evidence>
<organism evidence="6 7">
    <name type="scientific">Qipengyuania nanhaisediminis</name>
    <dbReference type="NCBI Taxonomy" id="604088"/>
    <lineage>
        <taxon>Bacteria</taxon>
        <taxon>Pseudomonadati</taxon>
        <taxon>Pseudomonadota</taxon>
        <taxon>Alphaproteobacteria</taxon>
        <taxon>Sphingomonadales</taxon>
        <taxon>Erythrobacteraceae</taxon>
        <taxon>Qipengyuania</taxon>
    </lineage>
</organism>
<dbReference type="PANTHER" id="PTHR36926:SF1">
    <property type="entry name" value="COLICIN V PRODUCTION PROTEIN"/>
    <property type="match status" value="1"/>
</dbReference>
<feature type="transmembrane region" description="Helical" evidence="5">
    <location>
        <begin position="6"/>
        <end position="24"/>
    </location>
</feature>
<evidence type="ECO:0000313" key="6">
    <source>
        <dbReference type="EMBL" id="SFP41983.1"/>
    </source>
</evidence>
<protein>
    <submittedName>
        <fullName evidence="6">Membrane protein required for colicin V production</fullName>
    </submittedName>
</protein>
<dbReference type="GO" id="GO:0016020">
    <property type="term" value="C:membrane"/>
    <property type="evidence" value="ECO:0007669"/>
    <property type="project" value="UniProtKB-SubCell"/>
</dbReference>
<feature type="transmembrane region" description="Helical" evidence="5">
    <location>
        <begin position="56"/>
        <end position="78"/>
    </location>
</feature>
<dbReference type="PANTHER" id="PTHR36926">
    <property type="entry name" value="COLICIN V PRODUCTION PROTEIN"/>
    <property type="match status" value="1"/>
</dbReference>
<comment type="subcellular location">
    <subcellularLocation>
        <location evidence="1">Membrane</location>
        <topology evidence="1">Multi-pass membrane protein</topology>
    </subcellularLocation>
</comment>
<feature type="transmembrane region" description="Helical" evidence="5">
    <location>
        <begin position="31"/>
        <end position="50"/>
    </location>
</feature>
<keyword evidence="4 5" id="KW-0472">Membrane</keyword>
<dbReference type="Proteomes" id="UP000199331">
    <property type="component" value="Unassembled WGS sequence"/>
</dbReference>
<dbReference type="OrthoDB" id="9806894at2"/>
<proteinExistence type="predicted"/>
<dbReference type="InterPro" id="IPR003825">
    <property type="entry name" value="Colicin-V_CvpA"/>
</dbReference>
<name>A0A1I5Q6S4_9SPHN</name>
<keyword evidence="3 5" id="KW-1133">Transmembrane helix</keyword>
<evidence type="ECO:0000313" key="7">
    <source>
        <dbReference type="Proteomes" id="UP000199331"/>
    </source>
</evidence>